<dbReference type="EMBL" id="BMAT01006528">
    <property type="protein sequence ID" value="GFS14436.1"/>
    <property type="molecule type" value="Genomic_DNA"/>
</dbReference>
<gene>
    <name evidence="2" type="ORF">ElyMa_003162800</name>
</gene>
<organism evidence="2 3">
    <name type="scientific">Elysia marginata</name>
    <dbReference type="NCBI Taxonomy" id="1093978"/>
    <lineage>
        <taxon>Eukaryota</taxon>
        <taxon>Metazoa</taxon>
        <taxon>Spiralia</taxon>
        <taxon>Lophotrochozoa</taxon>
        <taxon>Mollusca</taxon>
        <taxon>Gastropoda</taxon>
        <taxon>Heterobranchia</taxon>
        <taxon>Euthyneura</taxon>
        <taxon>Panpulmonata</taxon>
        <taxon>Sacoglossa</taxon>
        <taxon>Placobranchoidea</taxon>
        <taxon>Plakobranchidae</taxon>
        <taxon>Elysia</taxon>
    </lineage>
</organism>
<sequence length="523" mass="58878">MADIRFVKPPPDNRIRSFPHPIEQTHNTTNKCQINTGLDTTDTTLHITTPKRRKDHLPKWEIFITSRPKTETIVNTASSPMTVMDSDQNKSLPMTNQAQNKVFQIAVEYKQDFPQAAQSLQHVNSKIETSSNIRNALVSNLTDIHNNTSVDTQTSQVILGSDVRSLHAGETNSQKNSEIVCNTDRKTLITPLLEPSRVETTPFEAQAWVGEQKQIMDNGKGKTTLTNPHHAACGLQYVGLSDVSEEEVAFLPPVSDPTGCVSSTYDHLHDPGRHDCNGNNRKNLQNNKHSAHQTQDTTAAGKNSNPAFVSQTNDRKISLIGLPPRPYPIGPLRRSISEYDFNYENPNDDDGDEGVSFFSRIKHSKPKRPNLQEARADSLDNSTCQENQPAPKHIPKFAWTERPVMKTEIFGGSDIALYSRDFFSLKEDKESDAEFGQLSRTLTPVEYFEGLNSTHGGSNQERLYSARLNMRRFALADPERMIISQELREKLEKDVQKRKSSAVRKVSQFFNIQLGLNKEEDLI</sequence>
<dbReference type="Proteomes" id="UP000762676">
    <property type="component" value="Unassembled WGS sequence"/>
</dbReference>
<dbReference type="AlphaFoldDB" id="A0AAV4J128"/>
<feature type="region of interest" description="Disordered" evidence="1">
    <location>
        <begin position="271"/>
        <end position="309"/>
    </location>
</feature>
<accession>A0AAV4J128</accession>
<reference evidence="2 3" key="1">
    <citation type="journal article" date="2021" name="Elife">
        <title>Chloroplast acquisition without the gene transfer in kleptoplastic sea slugs, Plakobranchus ocellatus.</title>
        <authorList>
            <person name="Maeda T."/>
            <person name="Takahashi S."/>
            <person name="Yoshida T."/>
            <person name="Shimamura S."/>
            <person name="Takaki Y."/>
            <person name="Nagai Y."/>
            <person name="Toyoda A."/>
            <person name="Suzuki Y."/>
            <person name="Arimoto A."/>
            <person name="Ishii H."/>
            <person name="Satoh N."/>
            <person name="Nishiyama T."/>
            <person name="Hasebe M."/>
            <person name="Maruyama T."/>
            <person name="Minagawa J."/>
            <person name="Obokata J."/>
            <person name="Shigenobu S."/>
        </authorList>
    </citation>
    <scope>NUCLEOTIDE SEQUENCE [LARGE SCALE GENOMIC DNA]</scope>
</reference>
<evidence type="ECO:0000313" key="2">
    <source>
        <dbReference type="EMBL" id="GFS14436.1"/>
    </source>
</evidence>
<protein>
    <submittedName>
        <fullName evidence="2">Uncharacterized protein</fullName>
    </submittedName>
</protein>
<evidence type="ECO:0000256" key="1">
    <source>
        <dbReference type="SAM" id="MobiDB-lite"/>
    </source>
</evidence>
<comment type="caution">
    <text evidence="2">The sequence shown here is derived from an EMBL/GenBank/DDBJ whole genome shotgun (WGS) entry which is preliminary data.</text>
</comment>
<proteinExistence type="predicted"/>
<feature type="compositionally biased region" description="Polar residues" evidence="1">
    <location>
        <begin position="379"/>
        <end position="388"/>
    </location>
</feature>
<feature type="region of interest" description="Disordered" evidence="1">
    <location>
        <begin position="361"/>
        <end position="391"/>
    </location>
</feature>
<evidence type="ECO:0000313" key="3">
    <source>
        <dbReference type="Proteomes" id="UP000762676"/>
    </source>
</evidence>
<feature type="compositionally biased region" description="Low complexity" evidence="1">
    <location>
        <begin position="277"/>
        <end position="287"/>
    </location>
</feature>
<keyword evidence="3" id="KW-1185">Reference proteome</keyword>
<feature type="compositionally biased region" description="Polar residues" evidence="1">
    <location>
        <begin position="292"/>
        <end position="309"/>
    </location>
</feature>
<name>A0AAV4J128_9GAST</name>